<accession>A0A9P0DSE8</accession>
<dbReference type="Proteomes" id="UP001153712">
    <property type="component" value="Unassembled WGS sequence"/>
</dbReference>
<dbReference type="OrthoDB" id="10058710at2759"/>
<keyword evidence="3" id="KW-1185">Reference proteome</keyword>
<dbReference type="AlphaFoldDB" id="A0A9P0DSE8"/>
<gene>
    <name evidence="2" type="ORF">PHYEVI_LOCUS11803</name>
</gene>
<dbReference type="PANTHER" id="PTHR45786:SF74">
    <property type="entry name" value="ATP-DEPENDENT DNA HELICASE"/>
    <property type="match status" value="1"/>
</dbReference>
<proteinExistence type="predicted"/>
<name>A0A9P0DSE8_PHYSR</name>
<dbReference type="EMBL" id="CAKJVH030000001">
    <property type="protein sequence ID" value="CAH1188745.1"/>
    <property type="molecule type" value="Genomic_DNA"/>
</dbReference>
<evidence type="ECO:0000259" key="1">
    <source>
        <dbReference type="Pfam" id="PF14214"/>
    </source>
</evidence>
<evidence type="ECO:0000313" key="2">
    <source>
        <dbReference type="EMBL" id="CAH1188745.1"/>
    </source>
</evidence>
<reference evidence="2" key="1">
    <citation type="submission" date="2022-01" db="EMBL/GenBank/DDBJ databases">
        <authorList>
            <person name="King R."/>
        </authorList>
    </citation>
    <scope>NUCLEOTIDE SEQUENCE</scope>
</reference>
<evidence type="ECO:0000313" key="3">
    <source>
        <dbReference type="Proteomes" id="UP001153712"/>
    </source>
</evidence>
<feature type="domain" description="Helitron helicase-like" evidence="1">
    <location>
        <begin position="46"/>
        <end position="176"/>
    </location>
</feature>
<dbReference type="Pfam" id="PF14214">
    <property type="entry name" value="Helitron_like_N"/>
    <property type="match status" value="1"/>
</dbReference>
<organism evidence="2 3">
    <name type="scientific">Phyllotreta striolata</name>
    <name type="common">Striped flea beetle</name>
    <name type="synonym">Crioceris striolata</name>
    <dbReference type="NCBI Taxonomy" id="444603"/>
    <lineage>
        <taxon>Eukaryota</taxon>
        <taxon>Metazoa</taxon>
        <taxon>Ecdysozoa</taxon>
        <taxon>Arthropoda</taxon>
        <taxon>Hexapoda</taxon>
        <taxon>Insecta</taxon>
        <taxon>Pterygota</taxon>
        <taxon>Neoptera</taxon>
        <taxon>Endopterygota</taxon>
        <taxon>Coleoptera</taxon>
        <taxon>Polyphaga</taxon>
        <taxon>Cucujiformia</taxon>
        <taxon>Chrysomeloidea</taxon>
        <taxon>Chrysomelidae</taxon>
        <taxon>Galerucinae</taxon>
        <taxon>Alticini</taxon>
        <taxon>Phyllotreta</taxon>
    </lineage>
</organism>
<sequence length="179" mass="20909">MEPMQYPLLYPHGETGWGFGKYDKRGGKLSQLRYIRCLLLSDERFTAFNKLSETWLVDMYCRIEEERLNFIRRCQRNTNAGQMRVATLAEVRDVAELNQRRDDIRRERQNLGEDETIQGEGFVAGKIYLPHSFTGGPRFMKIKYMNAMAVVERLGIPDYFLTFTANGQWPEIKASTHKS</sequence>
<protein>
    <recommendedName>
        <fullName evidence="1">Helitron helicase-like domain-containing protein</fullName>
    </recommendedName>
</protein>
<dbReference type="InterPro" id="IPR025476">
    <property type="entry name" value="Helitron_helicase-like"/>
</dbReference>
<comment type="caution">
    <text evidence="2">The sequence shown here is derived from an EMBL/GenBank/DDBJ whole genome shotgun (WGS) entry which is preliminary data.</text>
</comment>
<dbReference type="PANTHER" id="PTHR45786">
    <property type="entry name" value="DNA BINDING PROTEIN-LIKE"/>
    <property type="match status" value="1"/>
</dbReference>